<comment type="cofactor">
    <cofactor evidence="7">
        <name>[2Fe-2S] cluster</name>
        <dbReference type="ChEBI" id="CHEBI:190135"/>
    </cofactor>
    <text evidence="7">Binds 1 [2Fe-2S] cluster.</text>
</comment>
<dbReference type="InterPro" id="IPR041921">
    <property type="entry name" value="NuoE_N"/>
</dbReference>
<keyword evidence="9" id="KW-1185">Reference proteome</keyword>
<evidence type="ECO:0000256" key="7">
    <source>
        <dbReference type="PIRSR" id="PIRSR000216-1"/>
    </source>
</evidence>
<reference evidence="8 9" key="1">
    <citation type="submission" date="2016-10" db="EMBL/GenBank/DDBJ databases">
        <authorList>
            <person name="de Groot N.N."/>
        </authorList>
    </citation>
    <scope>NUCLEOTIDE SEQUENCE [LARGE SCALE GENOMIC DNA]</scope>
    <source>
        <strain evidence="8 9">DSM 5522</strain>
    </source>
</reference>
<sequence length="165" mass="18205">MSAEKKKVPAFKGTKEQEEQLYKLIDSERNDRGPLMPVLEGAQNIYGYLPQEVLEIISEELGVPMGKIYGIVTFYSFFSLNPKGDVRLSVCLGTACYVKGSGDIFEKVKSLLGINGGECTEDGKFSLDDCRCVGACGLAPVMTVNDEVYGRLTPKDIEDILEKYK</sequence>
<organism evidence="8 9">
    <name type="scientific">Acetitomaculum ruminis DSM 5522</name>
    <dbReference type="NCBI Taxonomy" id="1120918"/>
    <lineage>
        <taxon>Bacteria</taxon>
        <taxon>Bacillati</taxon>
        <taxon>Bacillota</taxon>
        <taxon>Clostridia</taxon>
        <taxon>Lachnospirales</taxon>
        <taxon>Lachnospiraceae</taxon>
        <taxon>Acetitomaculum</taxon>
    </lineage>
</organism>
<dbReference type="GO" id="GO:0016491">
    <property type="term" value="F:oxidoreductase activity"/>
    <property type="evidence" value="ECO:0007669"/>
    <property type="project" value="InterPro"/>
</dbReference>
<accession>A0A1I0UY78</accession>
<dbReference type="Pfam" id="PF01257">
    <property type="entry name" value="2Fe-2S_thioredx"/>
    <property type="match status" value="1"/>
</dbReference>
<dbReference type="Gene3D" id="3.40.30.10">
    <property type="entry name" value="Glutaredoxin"/>
    <property type="match status" value="1"/>
</dbReference>
<evidence type="ECO:0000256" key="4">
    <source>
        <dbReference type="ARBA" id="ARBA00023004"/>
    </source>
</evidence>
<feature type="binding site" evidence="7">
    <location>
        <position position="132"/>
    </location>
    <ligand>
        <name>[2Fe-2S] cluster</name>
        <dbReference type="ChEBI" id="CHEBI:190135"/>
    </ligand>
</feature>
<dbReference type="CDD" id="cd03064">
    <property type="entry name" value="TRX_Fd_NuoE"/>
    <property type="match status" value="1"/>
</dbReference>
<dbReference type="PANTHER" id="PTHR43342">
    <property type="entry name" value="NADH-QUINONE OXIDOREDUCTASE, E SUBUNIT"/>
    <property type="match status" value="1"/>
</dbReference>
<gene>
    <name evidence="8" type="ORF">SAMN05216249_10144</name>
</gene>
<evidence type="ECO:0000256" key="6">
    <source>
        <dbReference type="ARBA" id="ARBA00034078"/>
    </source>
</evidence>
<dbReference type="SUPFAM" id="SSF52833">
    <property type="entry name" value="Thioredoxin-like"/>
    <property type="match status" value="1"/>
</dbReference>
<evidence type="ECO:0000313" key="9">
    <source>
        <dbReference type="Proteomes" id="UP000198838"/>
    </source>
</evidence>
<keyword evidence="4 7" id="KW-0408">Iron</keyword>
<dbReference type="PIRSF" id="PIRSF000216">
    <property type="entry name" value="NADH_DH_24kDa"/>
    <property type="match status" value="1"/>
</dbReference>
<evidence type="ECO:0000256" key="3">
    <source>
        <dbReference type="ARBA" id="ARBA00022723"/>
    </source>
</evidence>
<dbReference type="InterPro" id="IPR036249">
    <property type="entry name" value="Thioredoxin-like_sf"/>
</dbReference>
<dbReference type="EMBL" id="FOJY01000001">
    <property type="protein sequence ID" value="SFA69005.1"/>
    <property type="molecule type" value="Genomic_DNA"/>
</dbReference>
<dbReference type="Gene3D" id="1.10.10.1590">
    <property type="entry name" value="NADH-quinone oxidoreductase subunit E"/>
    <property type="match status" value="1"/>
</dbReference>
<dbReference type="AlphaFoldDB" id="A0A1I0UY78"/>
<feature type="binding site" evidence="7">
    <location>
        <position position="91"/>
    </location>
    <ligand>
        <name>[2Fe-2S] cluster</name>
        <dbReference type="ChEBI" id="CHEBI:190135"/>
    </ligand>
</feature>
<dbReference type="PANTHER" id="PTHR43342:SF2">
    <property type="entry name" value="POTENTIAL NAD-REDUCING HYDROGENASE SUBUNIT"/>
    <property type="match status" value="1"/>
</dbReference>
<comment type="similarity">
    <text evidence="1">Belongs to the complex I 24 kDa subunit family.</text>
</comment>
<name>A0A1I0UY78_9FIRM</name>
<feature type="binding site" evidence="7">
    <location>
        <position position="136"/>
    </location>
    <ligand>
        <name>[2Fe-2S] cluster</name>
        <dbReference type="ChEBI" id="CHEBI:190135"/>
    </ligand>
</feature>
<keyword evidence="5 7" id="KW-0411">Iron-sulfur</keyword>
<dbReference type="GO" id="GO:0046872">
    <property type="term" value="F:metal ion binding"/>
    <property type="evidence" value="ECO:0007669"/>
    <property type="project" value="UniProtKB-KW"/>
</dbReference>
<keyword evidence="3 7" id="KW-0479">Metal-binding</keyword>
<proteinExistence type="inferred from homology"/>
<dbReference type="InterPro" id="IPR042128">
    <property type="entry name" value="NuoE_dom"/>
</dbReference>
<dbReference type="InterPro" id="IPR028431">
    <property type="entry name" value="NADP_DH_HndA-like"/>
</dbReference>
<evidence type="ECO:0000256" key="5">
    <source>
        <dbReference type="ARBA" id="ARBA00023014"/>
    </source>
</evidence>
<dbReference type="OrthoDB" id="9807941at2"/>
<protein>
    <submittedName>
        <fullName evidence="8">NADP-reducing hydrogenase subunit HndA</fullName>
    </submittedName>
</protein>
<dbReference type="STRING" id="1120918.SAMN05216249_10144"/>
<evidence type="ECO:0000313" key="8">
    <source>
        <dbReference type="EMBL" id="SFA69005.1"/>
    </source>
</evidence>
<evidence type="ECO:0000256" key="2">
    <source>
        <dbReference type="ARBA" id="ARBA00022714"/>
    </source>
</evidence>
<dbReference type="RefSeq" id="WP_092869769.1">
    <property type="nucleotide sequence ID" value="NZ_FOJY01000001.1"/>
</dbReference>
<keyword evidence="2 7" id="KW-0001">2Fe-2S</keyword>
<evidence type="ECO:0000256" key="1">
    <source>
        <dbReference type="ARBA" id="ARBA00010643"/>
    </source>
</evidence>
<dbReference type="Proteomes" id="UP000198838">
    <property type="component" value="Unassembled WGS sequence"/>
</dbReference>
<feature type="binding site" evidence="7">
    <location>
        <position position="96"/>
    </location>
    <ligand>
        <name>[2Fe-2S] cluster</name>
        <dbReference type="ChEBI" id="CHEBI:190135"/>
    </ligand>
</feature>
<dbReference type="InterPro" id="IPR002023">
    <property type="entry name" value="NuoE-like"/>
</dbReference>
<dbReference type="GO" id="GO:0051537">
    <property type="term" value="F:2 iron, 2 sulfur cluster binding"/>
    <property type="evidence" value="ECO:0007669"/>
    <property type="project" value="UniProtKB-KW"/>
</dbReference>
<comment type="cofactor">
    <cofactor evidence="6">
        <name>[2Fe-2S] cluster</name>
        <dbReference type="ChEBI" id="CHEBI:190135"/>
    </cofactor>
</comment>